<dbReference type="SUPFAM" id="SSF81301">
    <property type="entry name" value="Nucleotidyltransferase"/>
    <property type="match status" value="1"/>
</dbReference>
<accession>A0A7C5LGF3</accession>
<dbReference type="AlphaFoldDB" id="A0A7C5LGF3"/>
<comment type="caution">
    <text evidence="2">The sequence shown here is derived from an EMBL/GenBank/DDBJ whole genome shotgun (WGS) entry which is preliminary data.</text>
</comment>
<dbReference type="Gene3D" id="3.30.460.10">
    <property type="entry name" value="Beta Polymerase, domain 2"/>
    <property type="match status" value="1"/>
</dbReference>
<evidence type="ECO:0000259" key="1">
    <source>
        <dbReference type="Pfam" id="PF01909"/>
    </source>
</evidence>
<organism evidence="2">
    <name type="scientific">Caldiarchaeum subterraneum</name>
    <dbReference type="NCBI Taxonomy" id="311458"/>
    <lineage>
        <taxon>Archaea</taxon>
        <taxon>Nitrososphaerota</taxon>
        <taxon>Candidatus Caldarchaeales</taxon>
        <taxon>Candidatus Caldarchaeaceae</taxon>
        <taxon>Candidatus Caldarchaeum</taxon>
    </lineage>
</organism>
<proteinExistence type="predicted"/>
<gene>
    <name evidence="2" type="ORF">ENM11_06910</name>
</gene>
<sequence>MRRESSGFARIFYPKYSLDDVVSRVREAVDRVSNRLGLLKVVVFGSYAVKRFTASSDVDILIVYDEQVCDGDTVYNVFRTNLSLERAELHLLSKKQYQSMKDGRWLKTVAAEGVVVCDVFQGLS</sequence>
<dbReference type="EMBL" id="DRWN01000058">
    <property type="protein sequence ID" value="HHK68863.1"/>
    <property type="molecule type" value="Genomic_DNA"/>
</dbReference>
<feature type="domain" description="Polymerase nucleotidyl transferase" evidence="1">
    <location>
        <begin position="26"/>
        <end position="69"/>
    </location>
</feature>
<dbReference type="CDD" id="cd05403">
    <property type="entry name" value="NT_KNTase_like"/>
    <property type="match status" value="1"/>
</dbReference>
<dbReference type="InterPro" id="IPR002934">
    <property type="entry name" value="Polymerase_NTP_transf_dom"/>
</dbReference>
<dbReference type="InterPro" id="IPR043519">
    <property type="entry name" value="NT_sf"/>
</dbReference>
<dbReference type="Pfam" id="PF01909">
    <property type="entry name" value="NTP_transf_2"/>
    <property type="match status" value="1"/>
</dbReference>
<dbReference type="GO" id="GO:0016779">
    <property type="term" value="F:nucleotidyltransferase activity"/>
    <property type="evidence" value="ECO:0007669"/>
    <property type="project" value="InterPro"/>
</dbReference>
<reference evidence="2" key="1">
    <citation type="journal article" date="2020" name="mSystems">
        <title>Genome- and Community-Level Interaction Insights into Carbon Utilization and Element Cycling Functions of Hydrothermarchaeota in Hydrothermal Sediment.</title>
        <authorList>
            <person name="Zhou Z."/>
            <person name="Liu Y."/>
            <person name="Xu W."/>
            <person name="Pan J."/>
            <person name="Luo Z.H."/>
            <person name="Li M."/>
        </authorList>
    </citation>
    <scope>NUCLEOTIDE SEQUENCE [LARGE SCALE GENOMIC DNA]</scope>
    <source>
        <strain evidence="2">SpSt-1056</strain>
    </source>
</reference>
<name>A0A7C5LGF3_CALS0</name>
<protein>
    <recommendedName>
        <fullName evidence="1">Polymerase nucleotidyl transferase domain-containing protein</fullName>
    </recommendedName>
</protein>
<evidence type="ECO:0000313" key="2">
    <source>
        <dbReference type="EMBL" id="HHK68863.1"/>
    </source>
</evidence>